<gene>
    <name evidence="3" type="ORF">JRO89_XS07G0153500</name>
</gene>
<evidence type="ECO:0000313" key="3">
    <source>
        <dbReference type="EMBL" id="KAH7567800.1"/>
    </source>
</evidence>
<evidence type="ECO:0000256" key="1">
    <source>
        <dbReference type="ARBA" id="ARBA00008690"/>
    </source>
</evidence>
<dbReference type="Proteomes" id="UP000827721">
    <property type="component" value="Unassembled WGS sequence"/>
</dbReference>
<proteinExistence type="inferred from homology"/>
<name>A0ABQ8HTU8_9ROSI</name>
<organism evidence="3 4">
    <name type="scientific">Xanthoceras sorbifolium</name>
    <dbReference type="NCBI Taxonomy" id="99658"/>
    <lineage>
        <taxon>Eukaryota</taxon>
        <taxon>Viridiplantae</taxon>
        <taxon>Streptophyta</taxon>
        <taxon>Embryophyta</taxon>
        <taxon>Tracheophyta</taxon>
        <taxon>Spermatophyta</taxon>
        <taxon>Magnoliopsida</taxon>
        <taxon>eudicotyledons</taxon>
        <taxon>Gunneridae</taxon>
        <taxon>Pentapetalae</taxon>
        <taxon>rosids</taxon>
        <taxon>malvids</taxon>
        <taxon>Sapindales</taxon>
        <taxon>Sapindaceae</taxon>
        <taxon>Xanthoceroideae</taxon>
        <taxon>Xanthoceras</taxon>
    </lineage>
</organism>
<comment type="caution">
    <text evidence="3">The sequence shown here is derived from an EMBL/GenBank/DDBJ whole genome shotgun (WGS) entry which is preliminary data.</text>
</comment>
<dbReference type="InterPro" id="IPR021410">
    <property type="entry name" value="FAF"/>
</dbReference>
<sequence length="313" mass="35576">MDLLSKEGFLSKAKWIFSFLGGTILWASSRTTAPKFQSFLGYQFVHDTGVVVTTTVVFVQSLTLSSSSSYAMDDLLGSENGTYMNHSHEEVAEPTMNRCVSKQNQRRAITTREYPPPIPLLARTENLAGHMPWILTRDYSNGKLIIKEERVKHHQYFEAHREKGRLILRLVLLDDTVPCCHTASSDKNHENQVELQDLEFIQEENQENTTETADEDENGNWDNIDDVMTVVEETRKKGGIMILASQRCKTRMESWCYDKGYGALRKCFTYTGREISDTTYFCNGNPHDRDGSYFAHPGSAPLAFSMLPMATVM</sequence>
<accession>A0ABQ8HTU8</accession>
<dbReference type="EMBL" id="JAFEMO010000007">
    <property type="protein sequence ID" value="KAH7567800.1"/>
    <property type="molecule type" value="Genomic_DNA"/>
</dbReference>
<dbReference type="PANTHER" id="PTHR33155">
    <property type="entry name" value="FANTASTIC FOUR-LIKE PROTEIN (DUF3049)"/>
    <property type="match status" value="1"/>
</dbReference>
<evidence type="ECO:0000313" key="4">
    <source>
        <dbReference type="Proteomes" id="UP000827721"/>
    </source>
</evidence>
<protein>
    <recommendedName>
        <fullName evidence="2">FAF domain-containing protein</fullName>
    </recommendedName>
</protein>
<dbReference type="Pfam" id="PF11250">
    <property type="entry name" value="FAF"/>
    <property type="match status" value="1"/>
</dbReference>
<feature type="domain" description="FAF" evidence="2">
    <location>
        <begin position="113"/>
        <end position="170"/>
    </location>
</feature>
<dbReference type="PANTHER" id="PTHR33155:SF75">
    <property type="entry name" value="OS02G0750800 PROTEIN"/>
    <property type="match status" value="1"/>
</dbReference>
<reference evidence="3 4" key="1">
    <citation type="submission" date="2021-02" db="EMBL/GenBank/DDBJ databases">
        <title>Plant Genome Project.</title>
        <authorList>
            <person name="Zhang R.-G."/>
        </authorList>
    </citation>
    <scope>NUCLEOTIDE SEQUENCE [LARGE SCALE GENOMIC DNA]</scope>
    <source>
        <tissue evidence="3">Leaves</tissue>
    </source>
</reference>
<keyword evidence="4" id="KW-1185">Reference proteome</keyword>
<evidence type="ECO:0000259" key="2">
    <source>
        <dbReference type="Pfam" id="PF11250"/>
    </source>
</evidence>
<comment type="similarity">
    <text evidence="1">Belongs to the fantastic four family.</text>
</comment>
<dbReference type="InterPro" id="IPR046431">
    <property type="entry name" value="FAF_dom"/>
</dbReference>